<dbReference type="InterPro" id="IPR003591">
    <property type="entry name" value="Leu-rich_rpt_typical-subtyp"/>
</dbReference>
<dbReference type="GO" id="GO:0005737">
    <property type="term" value="C:cytoplasm"/>
    <property type="evidence" value="ECO:0007669"/>
    <property type="project" value="TreeGrafter"/>
</dbReference>
<name>A0AAD4RDI7_9BILA</name>
<dbReference type="InterPro" id="IPR001611">
    <property type="entry name" value="Leu-rich_rpt"/>
</dbReference>
<dbReference type="AlphaFoldDB" id="A0AAD4RDI7"/>
<dbReference type="SUPFAM" id="SSF52058">
    <property type="entry name" value="L domain-like"/>
    <property type="match status" value="1"/>
</dbReference>
<dbReference type="SMART" id="SM00369">
    <property type="entry name" value="LRR_TYP"/>
    <property type="match status" value="4"/>
</dbReference>
<evidence type="ECO:0000256" key="2">
    <source>
        <dbReference type="ARBA" id="ARBA00022737"/>
    </source>
</evidence>
<keyword evidence="1" id="KW-0433">Leucine-rich repeat</keyword>
<dbReference type="Pfam" id="PF13855">
    <property type="entry name" value="LRR_8"/>
    <property type="match status" value="1"/>
</dbReference>
<dbReference type="InterPro" id="IPR050216">
    <property type="entry name" value="LRR_domain-containing"/>
</dbReference>
<protein>
    <submittedName>
        <fullName evidence="4">Leucine rich repeat domain-containing protein</fullName>
    </submittedName>
</protein>
<dbReference type="PANTHER" id="PTHR48051">
    <property type="match status" value="1"/>
</dbReference>
<evidence type="ECO:0000313" key="4">
    <source>
        <dbReference type="EMBL" id="KAI1728600.1"/>
    </source>
</evidence>
<dbReference type="Proteomes" id="UP001201812">
    <property type="component" value="Unassembled WGS sequence"/>
</dbReference>
<feature type="compositionally biased region" description="Low complexity" evidence="3">
    <location>
        <begin position="12"/>
        <end position="24"/>
    </location>
</feature>
<dbReference type="InterPro" id="IPR032675">
    <property type="entry name" value="LRR_dom_sf"/>
</dbReference>
<evidence type="ECO:0000313" key="5">
    <source>
        <dbReference type="Proteomes" id="UP001201812"/>
    </source>
</evidence>
<reference evidence="4" key="1">
    <citation type="submission" date="2022-01" db="EMBL/GenBank/DDBJ databases">
        <title>Genome Sequence Resource for Two Populations of Ditylenchus destructor, the Migratory Endoparasitic Phytonematode.</title>
        <authorList>
            <person name="Zhang H."/>
            <person name="Lin R."/>
            <person name="Xie B."/>
        </authorList>
    </citation>
    <scope>NUCLEOTIDE SEQUENCE</scope>
    <source>
        <strain evidence="4">BazhouSP</strain>
    </source>
</reference>
<dbReference type="EMBL" id="JAKKPZ010000001">
    <property type="protein sequence ID" value="KAI1728600.1"/>
    <property type="molecule type" value="Genomic_DNA"/>
</dbReference>
<gene>
    <name evidence="4" type="ORF">DdX_00795</name>
</gene>
<proteinExistence type="predicted"/>
<keyword evidence="5" id="KW-1185">Reference proteome</keyword>
<dbReference type="Pfam" id="PF00560">
    <property type="entry name" value="LRR_1"/>
    <property type="match status" value="1"/>
</dbReference>
<dbReference type="PANTHER" id="PTHR48051:SF62">
    <property type="entry name" value="LEUCINE-RICH REPEAT-CONTAINING PROTEIN 57"/>
    <property type="match status" value="1"/>
</dbReference>
<accession>A0AAD4RDI7</accession>
<dbReference type="PROSITE" id="PS51450">
    <property type="entry name" value="LRR"/>
    <property type="match status" value="1"/>
</dbReference>
<keyword evidence="2" id="KW-0677">Repeat</keyword>
<dbReference type="SMART" id="SM00364">
    <property type="entry name" value="LRR_BAC"/>
    <property type="match status" value="4"/>
</dbReference>
<sequence length="270" mass="30170">MGNEPSKTKHGTTSAASSSRPTATLPFSLKSGPSTALVQRHLDNAKKTRVLQLRGCGMKTVPNPLEDTVSFLRTLDISQNKIKELPQFFTKFSMLKQLSISENRLTELPDEIGNLKTLEVLNVSFNELLTLPDTLVGCASLKTLTATNNKFQTFPVVIAHLPNVESVDLSGNFIERIPAEISTLHATELNLNRNQLNSIDTSLAKCRNLKVLRVEENCLQKKEFSKDILEESRLSLIAYAGNLFQDKDFQDLPGYEKYQERFTATKRKGV</sequence>
<comment type="caution">
    <text evidence="4">The sequence shown here is derived from an EMBL/GenBank/DDBJ whole genome shotgun (WGS) entry which is preliminary data.</text>
</comment>
<organism evidence="4 5">
    <name type="scientific">Ditylenchus destructor</name>
    <dbReference type="NCBI Taxonomy" id="166010"/>
    <lineage>
        <taxon>Eukaryota</taxon>
        <taxon>Metazoa</taxon>
        <taxon>Ecdysozoa</taxon>
        <taxon>Nematoda</taxon>
        <taxon>Chromadorea</taxon>
        <taxon>Rhabditida</taxon>
        <taxon>Tylenchina</taxon>
        <taxon>Tylenchomorpha</taxon>
        <taxon>Sphaerularioidea</taxon>
        <taxon>Anguinidae</taxon>
        <taxon>Anguininae</taxon>
        <taxon>Ditylenchus</taxon>
    </lineage>
</organism>
<dbReference type="Gene3D" id="3.80.10.10">
    <property type="entry name" value="Ribonuclease Inhibitor"/>
    <property type="match status" value="1"/>
</dbReference>
<feature type="region of interest" description="Disordered" evidence="3">
    <location>
        <begin position="1"/>
        <end position="30"/>
    </location>
</feature>
<evidence type="ECO:0000256" key="3">
    <source>
        <dbReference type="SAM" id="MobiDB-lite"/>
    </source>
</evidence>
<evidence type="ECO:0000256" key="1">
    <source>
        <dbReference type="ARBA" id="ARBA00022614"/>
    </source>
</evidence>